<accession>A0ACC7NZR8</accession>
<organism evidence="1 2">
    <name type="scientific">Paenibacillus mesotrionivorans</name>
    <dbReference type="NCBI Taxonomy" id="3160968"/>
    <lineage>
        <taxon>Bacteria</taxon>
        <taxon>Bacillati</taxon>
        <taxon>Bacillota</taxon>
        <taxon>Bacilli</taxon>
        <taxon>Bacillales</taxon>
        <taxon>Paenibacillaceae</taxon>
        <taxon>Paenibacillus</taxon>
    </lineage>
</organism>
<gene>
    <name evidence="1" type="ORF">ACI1P1_17955</name>
</gene>
<name>A0ACC7NZR8_9BACL</name>
<dbReference type="EMBL" id="JBJURJ010000012">
    <property type="protein sequence ID" value="MFM9330188.1"/>
    <property type="molecule type" value="Genomic_DNA"/>
</dbReference>
<proteinExistence type="predicted"/>
<dbReference type="Proteomes" id="UP001631969">
    <property type="component" value="Unassembled WGS sequence"/>
</dbReference>
<keyword evidence="2" id="KW-1185">Reference proteome</keyword>
<protein>
    <submittedName>
        <fullName evidence="1">PHP domain-containing protein</fullName>
    </submittedName>
</protein>
<comment type="caution">
    <text evidence="1">The sequence shown here is derived from an EMBL/GenBank/DDBJ whole genome shotgun (WGS) entry which is preliminary data.</text>
</comment>
<evidence type="ECO:0000313" key="1">
    <source>
        <dbReference type="EMBL" id="MFM9330188.1"/>
    </source>
</evidence>
<reference evidence="1" key="1">
    <citation type="submission" date="2024-12" db="EMBL/GenBank/DDBJ databases">
        <authorList>
            <person name="Wu N."/>
        </authorList>
    </citation>
    <scope>NUCLEOTIDE SEQUENCE</scope>
    <source>
        <strain evidence="1">P15</strain>
    </source>
</reference>
<evidence type="ECO:0000313" key="2">
    <source>
        <dbReference type="Proteomes" id="UP001631969"/>
    </source>
</evidence>
<sequence>MSEIMEGYADLHTHTRASDGTGTPSDNVRLAAAAGLSAVSITDHDTVAGLEEALEAGRAAGITVVPGVEISSSENGKDIHVLGYYMDVADPLFLSRLEELRNVREGRNERMLERLRELGYAITLEEVLERRGPVEHKDTTVGRPHIAQVLVDKGYAESQQDAFNRLIGENGAAFISPKRISPETAIAWIHEAGGAAVLAHPGLYGNDTLVERLAGTGLDGIEADHSDHSPEEVEKYREITRRYGLVATAGSDYHGERGGEVFHGPLGGRRVEAAVLPLLQERAENRSGGMSK</sequence>